<evidence type="ECO:0008006" key="3">
    <source>
        <dbReference type="Google" id="ProtNLM"/>
    </source>
</evidence>
<reference evidence="1 2" key="1">
    <citation type="journal article" date="2024" name="BMC Genomics">
        <title>De novo assembly and annotation of Popillia japonica's genome with initial clues to its potential as an invasive pest.</title>
        <authorList>
            <person name="Cucini C."/>
            <person name="Boschi S."/>
            <person name="Funari R."/>
            <person name="Cardaioli E."/>
            <person name="Iannotti N."/>
            <person name="Marturano G."/>
            <person name="Paoli F."/>
            <person name="Bruttini M."/>
            <person name="Carapelli A."/>
            <person name="Frati F."/>
            <person name="Nardi F."/>
        </authorList>
    </citation>
    <scope>NUCLEOTIDE SEQUENCE [LARGE SCALE GENOMIC DNA]</scope>
    <source>
        <strain evidence="1">DMR45628</strain>
    </source>
</reference>
<sequence>MWLPKRQIGIGYNLVEGLERSLYQKKVALAVFLDVQAPVITHVSINRSLMNPNINNTTSRWVEYMLRSTVAHAQMLDKSVAMRTTRGCPQGALPHLLWSLVVDGLIRSLNDKGDDIVIVAKGKFPGVVPSSTLNCL</sequence>
<keyword evidence="2" id="KW-1185">Reference proteome</keyword>
<organism evidence="1 2">
    <name type="scientific">Popillia japonica</name>
    <name type="common">Japanese beetle</name>
    <dbReference type="NCBI Taxonomy" id="7064"/>
    <lineage>
        <taxon>Eukaryota</taxon>
        <taxon>Metazoa</taxon>
        <taxon>Ecdysozoa</taxon>
        <taxon>Arthropoda</taxon>
        <taxon>Hexapoda</taxon>
        <taxon>Insecta</taxon>
        <taxon>Pterygota</taxon>
        <taxon>Neoptera</taxon>
        <taxon>Endopterygota</taxon>
        <taxon>Coleoptera</taxon>
        <taxon>Polyphaga</taxon>
        <taxon>Scarabaeiformia</taxon>
        <taxon>Scarabaeidae</taxon>
        <taxon>Rutelinae</taxon>
        <taxon>Popillia</taxon>
    </lineage>
</organism>
<dbReference type="EMBL" id="JASPKY010000074">
    <property type="protein sequence ID" value="KAK9739480.1"/>
    <property type="molecule type" value="Genomic_DNA"/>
</dbReference>
<dbReference type="AlphaFoldDB" id="A0AAW1M1F3"/>
<evidence type="ECO:0000313" key="2">
    <source>
        <dbReference type="Proteomes" id="UP001458880"/>
    </source>
</evidence>
<accession>A0AAW1M1F3</accession>
<proteinExistence type="predicted"/>
<name>A0AAW1M1F3_POPJA</name>
<evidence type="ECO:0000313" key="1">
    <source>
        <dbReference type="EMBL" id="KAK9739480.1"/>
    </source>
</evidence>
<comment type="caution">
    <text evidence="1">The sequence shown here is derived from an EMBL/GenBank/DDBJ whole genome shotgun (WGS) entry which is preliminary data.</text>
</comment>
<gene>
    <name evidence="1" type="ORF">QE152_g8947</name>
</gene>
<protein>
    <recommendedName>
        <fullName evidence="3">Reverse transcriptase</fullName>
    </recommendedName>
</protein>
<dbReference type="Proteomes" id="UP001458880">
    <property type="component" value="Unassembled WGS sequence"/>
</dbReference>